<organism evidence="1 2">
    <name type="scientific">Rhizobium lemnae</name>
    <dbReference type="NCBI Taxonomy" id="1214924"/>
    <lineage>
        <taxon>Bacteria</taxon>
        <taxon>Pseudomonadati</taxon>
        <taxon>Pseudomonadota</taxon>
        <taxon>Alphaproteobacteria</taxon>
        <taxon>Hyphomicrobiales</taxon>
        <taxon>Rhizobiaceae</taxon>
        <taxon>Rhizobium/Agrobacterium group</taxon>
        <taxon>Rhizobium</taxon>
    </lineage>
</organism>
<dbReference type="Proteomes" id="UP001595697">
    <property type="component" value="Unassembled WGS sequence"/>
</dbReference>
<evidence type="ECO:0000313" key="2">
    <source>
        <dbReference type="Proteomes" id="UP001595697"/>
    </source>
</evidence>
<dbReference type="EMBL" id="JBHSBD010000080">
    <property type="protein sequence ID" value="MFC3969804.1"/>
    <property type="molecule type" value="Genomic_DNA"/>
</dbReference>
<dbReference type="Pfam" id="PF10123">
    <property type="entry name" value="Mu-like_Pro"/>
    <property type="match status" value="2"/>
</dbReference>
<proteinExistence type="predicted"/>
<keyword evidence="1" id="KW-0645">Protease</keyword>
<comment type="caution">
    <text evidence="1">The sequence shown here is derived from an EMBL/GenBank/DDBJ whole genome shotgun (WGS) entry which is preliminary data.</text>
</comment>
<accession>A0ABV8EDR4</accession>
<dbReference type="InterPro" id="IPR012106">
    <property type="entry name" value="Phage_Mu_Gp1"/>
</dbReference>
<dbReference type="PIRSF" id="PIRSF016624">
    <property type="entry name" value="Mu_prophg_I"/>
    <property type="match status" value="1"/>
</dbReference>
<dbReference type="GO" id="GO:0008233">
    <property type="term" value="F:peptidase activity"/>
    <property type="evidence" value="ECO:0007669"/>
    <property type="project" value="UniProtKB-KW"/>
</dbReference>
<name>A0ABV8EDR4_9HYPH</name>
<reference evidence="2" key="1">
    <citation type="journal article" date="2019" name="Int. J. Syst. Evol. Microbiol.">
        <title>The Global Catalogue of Microorganisms (GCM) 10K type strain sequencing project: providing services to taxonomists for standard genome sequencing and annotation.</title>
        <authorList>
            <consortium name="The Broad Institute Genomics Platform"/>
            <consortium name="The Broad Institute Genome Sequencing Center for Infectious Disease"/>
            <person name="Wu L."/>
            <person name="Ma J."/>
        </authorList>
    </citation>
    <scope>NUCLEOTIDE SEQUENCE [LARGE SCALE GENOMIC DNA]</scope>
    <source>
        <strain evidence="2">TBRC 5781</strain>
    </source>
</reference>
<dbReference type="GO" id="GO:0006508">
    <property type="term" value="P:proteolysis"/>
    <property type="evidence" value="ECO:0007669"/>
    <property type="project" value="UniProtKB-KW"/>
</dbReference>
<protein>
    <submittedName>
        <fullName evidence="1">Phage protease</fullName>
    </submittedName>
</protein>
<evidence type="ECO:0000313" key="1">
    <source>
        <dbReference type="EMBL" id="MFC3969804.1"/>
    </source>
</evidence>
<gene>
    <name evidence="1" type="ORF">ACFOVS_17025</name>
</gene>
<sequence length="308" mass="32860">MDPLTDISTLAVITQEGQPPSWVKLALRGKFIGRDGRSFDVSPETLVERFNADGIPIPIDVDHSTVNKAKLGGDAPAVGWIEELSAREDGLWGRVIWLPEGERILAAKTHRFLSPAILEDKITGKATWLHSASLVAAPALAMGTLASADPDTSKAMTSVDLTIASALGLSADATGEQVAAEITLLVAKSNGFEAHLNALQSAFKSLSSEVANSRSERINQKVEDAIRCGTITPALKDFCITLASSSEELFDQFCVKMGTPFAYLQKTTIPDRMEGGVHSTGVKLTTLNSDATRIANQLGIQVDSLFRG</sequence>
<keyword evidence="2" id="KW-1185">Reference proteome</keyword>
<dbReference type="RefSeq" id="WP_247262681.1">
    <property type="nucleotide sequence ID" value="NZ_JALJQZ010000064.1"/>
</dbReference>
<keyword evidence="1" id="KW-0378">Hydrolase</keyword>